<dbReference type="RefSeq" id="WP_264726565.1">
    <property type="nucleotide sequence ID" value="NZ_JAPDNR010000001.1"/>
</dbReference>
<organism evidence="1 2">
    <name type="scientific">Chitinophaga nivalis</name>
    <dbReference type="NCBI Taxonomy" id="2991709"/>
    <lineage>
        <taxon>Bacteria</taxon>
        <taxon>Pseudomonadati</taxon>
        <taxon>Bacteroidota</taxon>
        <taxon>Chitinophagia</taxon>
        <taxon>Chitinophagales</taxon>
        <taxon>Chitinophagaceae</taxon>
        <taxon>Chitinophaga</taxon>
    </lineage>
</organism>
<evidence type="ECO:0000313" key="2">
    <source>
        <dbReference type="Proteomes" id="UP001207742"/>
    </source>
</evidence>
<dbReference type="Proteomes" id="UP001207742">
    <property type="component" value="Unassembled WGS sequence"/>
</dbReference>
<gene>
    <name evidence="1" type="ORF">OL497_00210</name>
</gene>
<keyword evidence="2" id="KW-1185">Reference proteome</keyword>
<evidence type="ECO:0000313" key="1">
    <source>
        <dbReference type="EMBL" id="MCW3482301.1"/>
    </source>
</evidence>
<reference evidence="1 2" key="1">
    <citation type="submission" date="2022-10" db="EMBL/GenBank/DDBJ databases">
        <title>Chitinophaga nivalis PC15 sp. nov., isolated from Pyeongchang county, South Korea.</title>
        <authorList>
            <person name="Trinh H.N."/>
        </authorList>
    </citation>
    <scope>NUCLEOTIDE SEQUENCE [LARGE SCALE GENOMIC DNA]</scope>
    <source>
        <strain evidence="1 2">PC14</strain>
    </source>
</reference>
<proteinExistence type="predicted"/>
<dbReference type="PROSITE" id="PS51257">
    <property type="entry name" value="PROKAR_LIPOPROTEIN"/>
    <property type="match status" value="1"/>
</dbReference>
<dbReference type="EMBL" id="JAPDNS010000001">
    <property type="protein sequence ID" value="MCW3482301.1"/>
    <property type="molecule type" value="Genomic_DNA"/>
</dbReference>
<protein>
    <recommendedName>
        <fullName evidence="3">Lipoprotein</fullName>
    </recommendedName>
</protein>
<sequence>MQRILLLLGMAALTACHDNSVSSDERDNVAVAAPSENVKPLIPEEDSVQEPQHDVSWEKIEVFHFAQALMNNKVPLFTNRQRFLKAIGEPDSVVTPDFDHLCATQFEEEFRYFYKNGSCFEWHKDSLACEEFVLTPGSFITCDKRTFTSETTWEEIRKIYPQAVKQAENEGSAQMITLRDSDDLRSDSAVRLFFEGGKLVRIVNFIPC</sequence>
<accession>A0ABT3IEH6</accession>
<evidence type="ECO:0008006" key="3">
    <source>
        <dbReference type="Google" id="ProtNLM"/>
    </source>
</evidence>
<name>A0ABT3IEH6_9BACT</name>
<comment type="caution">
    <text evidence="1">The sequence shown here is derived from an EMBL/GenBank/DDBJ whole genome shotgun (WGS) entry which is preliminary data.</text>
</comment>